<feature type="compositionally biased region" description="Polar residues" evidence="1">
    <location>
        <begin position="149"/>
        <end position="163"/>
    </location>
</feature>
<feature type="region of interest" description="Disordered" evidence="1">
    <location>
        <begin position="903"/>
        <end position="928"/>
    </location>
</feature>
<dbReference type="Proteomes" id="UP000289340">
    <property type="component" value="Chromosome 20"/>
</dbReference>
<name>A0A445F256_GLYSO</name>
<feature type="region of interest" description="Disordered" evidence="1">
    <location>
        <begin position="291"/>
        <end position="323"/>
    </location>
</feature>
<dbReference type="GO" id="GO:0040008">
    <property type="term" value="P:regulation of growth"/>
    <property type="evidence" value="ECO:0007669"/>
    <property type="project" value="InterPro"/>
</dbReference>
<evidence type="ECO:0000313" key="5">
    <source>
        <dbReference type="EMBL" id="RZB42895.1"/>
    </source>
</evidence>
<keyword evidence="2" id="KW-0472">Membrane</keyword>
<keyword evidence="2" id="KW-0812">Transmembrane</keyword>
<dbReference type="EMBL" id="QZWG01000020">
    <property type="protein sequence ID" value="RZB42893.1"/>
    <property type="molecule type" value="Genomic_DNA"/>
</dbReference>
<comment type="caution">
    <text evidence="3">The sequence shown here is derived from an EMBL/GenBank/DDBJ whole genome shotgun (WGS) entry which is preliminary data.</text>
</comment>
<organism evidence="3 6">
    <name type="scientific">Glycine soja</name>
    <name type="common">Wild soybean</name>
    <dbReference type="NCBI Taxonomy" id="3848"/>
    <lineage>
        <taxon>Eukaryota</taxon>
        <taxon>Viridiplantae</taxon>
        <taxon>Streptophyta</taxon>
        <taxon>Embryophyta</taxon>
        <taxon>Tracheophyta</taxon>
        <taxon>Spermatophyta</taxon>
        <taxon>Magnoliopsida</taxon>
        <taxon>eudicotyledons</taxon>
        <taxon>Gunneridae</taxon>
        <taxon>Pentapetalae</taxon>
        <taxon>rosids</taxon>
        <taxon>fabids</taxon>
        <taxon>Fabales</taxon>
        <taxon>Fabaceae</taxon>
        <taxon>Papilionoideae</taxon>
        <taxon>50 kb inversion clade</taxon>
        <taxon>NPAAA clade</taxon>
        <taxon>indigoferoid/millettioid clade</taxon>
        <taxon>Phaseoleae</taxon>
        <taxon>Glycine</taxon>
        <taxon>Glycine subgen. Soja</taxon>
    </lineage>
</organism>
<dbReference type="InterPro" id="IPR044194">
    <property type="entry name" value="BLISTER"/>
</dbReference>
<dbReference type="EMBL" id="QZWG01000020">
    <property type="protein sequence ID" value="RZB42894.1"/>
    <property type="molecule type" value="Genomic_DNA"/>
</dbReference>
<evidence type="ECO:0000313" key="4">
    <source>
        <dbReference type="EMBL" id="RZB42894.1"/>
    </source>
</evidence>
<dbReference type="AlphaFoldDB" id="A0A445F256"/>
<sequence length="1002" mass="110013">MASAQVLPNTAASSRKQEHLEAGKRRGGKWKEIVKMIGGELKGRGLCNLQLRIACQSVVTVEGLGLIGGVLLSTNPWHDGTSMEFPANPPTVELWNIILWSLSVHIGVYVLFYILSLLCLDWGWLLCPAIQLEEFRKKKAAEWTKKAASSGQVHNSDASLNKKQSSEVENVRVNESDGVSTSDGVGGSVTGTSTLGMRNDKNLNLISQSSSQGSLAGSTFLARNDLNMSSTSLGEAHSNIDEGKRYNASSVTTSADFSQNNETNKVNDIHGIHAVGVDGIPYATTNHQSVPLRSQESQEFDSNPSQSSLHGVNDNQSNKSNSSLKDYAVTDNFSSYFPSKITPQNSVDTPLQIKPMNSSTFDSGYSHSLLSGGFSDSFSSKFRETITSSDNNLPSLHGATMPKYDSTGYEARNSSNHTPIHSLPTESSSQRSRPSFLDSLNVTRPSLGSPFHQSEQDSSMSNHLESSSNGISGSTYFHKPSEETKSMPLFSNFTTANVHSSLEQLTTPSVVDNDNQGALMTSTRENGMEKQHDYYSSSQNEDFSALEQHIEDLTKEKFSLRRALEASRTLAESLATENSTLTDNYNQQRSVVDQLKSDMENLQEDIKARLIWDAEHFQTLISPFGEIVEIDEETTERSRLDVARILIRTKEKPIFSQSMRAMVNDKEHHLFLREEIARPIGRRGCRLELQDLPPSPFTTVMEDSDEDSITCAPDGASSEYRRDGRRRRWTNAINLWCADSEVSSDGDASPLQRELPPDARLPHCVTRQEPLNGPLTEFLHGSGMEGRRLSSLGQKSLPIMEKDIAGLNVDDIVEGADLRVLQHSPEDITPALYPAVNTNSNSPNNMSHGLNNSYHSKGPEGEKQILGLNIKGPESYGLENTHNLKVYSRKKMGAGSKYLGHSKVAEPSSNGFKPPHLDTADSDLSHREDDEAGGVHLADVDTPQLQTCLSPIPSSSFTTSLQEDEEAFHQDIARHLGLTFEDQISEDAVNSPAMMGRNNLAS</sequence>
<feature type="compositionally biased region" description="Polar residues" evidence="1">
    <location>
        <begin position="1"/>
        <end position="14"/>
    </location>
</feature>
<feature type="compositionally biased region" description="Polar residues" evidence="1">
    <location>
        <begin position="412"/>
        <end position="457"/>
    </location>
</feature>
<reference evidence="3 6" key="1">
    <citation type="submission" date="2018-09" db="EMBL/GenBank/DDBJ databases">
        <title>A high-quality reference genome of wild soybean provides a powerful tool to mine soybean genomes.</title>
        <authorList>
            <person name="Xie M."/>
            <person name="Chung C.Y.L."/>
            <person name="Li M.-W."/>
            <person name="Wong F.-L."/>
            <person name="Chan T.-F."/>
            <person name="Lam H.-M."/>
        </authorList>
    </citation>
    <scope>NUCLEOTIDE SEQUENCE [LARGE SCALE GENOMIC DNA]</scope>
    <source>
        <strain evidence="6">cv. W05</strain>
        <tissue evidence="3">Hypocotyl of etiolated seedlings</tissue>
    </source>
</reference>
<keyword evidence="6" id="KW-1185">Reference proteome</keyword>
<dbReference type="EMBL" id="QZWG01000020">
    <property type="protein sequence ID" value="RZB42895.1"/>
    <property type="molecule type" value="Genomic_DNA"/>
</dbReference>
<feature type="transmembrane region" description="Helical" evidence="2">
    <location>
        <begin position="106"/>
        <end position="126"/>
    </location>
</feature>
<feature type="region of interest" description="Disordered" evidence="1">
    <location>
        <begin position="1"/>
        <end position="24"/>
    </location>
</feature>
<feature type="compositionally biased region" description="Basic and acidic residues" evidence="1">
    <location>
        <begin position="164"/>
        <end position="175"/>
    </location>
</feature>
<evidence type="ECO:0000313" key="3">
    <source>
        <dbReference type="EMBL" id="RZB42893.1"/>
    </source>
</evidence>
<gene>
    <name evidence="3" type="ORF">D0Y65_053479</name>
</gene>
<dbReference type="PANTHER" id="PTHR47490:SF2">
    <property type="entry name" value="PROTEIN BLISTER"/>
    <property type="match status" value="1"/>
</dbReference>
<feature type="compositionally biased region" description="Basic and acidic residues" evidence="1">
    <location>
        <begin position="15"/>
        <end position="24"/>
    </location>
</feature>
<proteinExistence type="predicted"/>
<feature type="region of interest" description="Disordered" evidence="1">
    <location>
        <begin position="147"/>
        <end position="196"/>
    </location>
</feature>
<evidence type="ECO:0000256" key="2">
    <source>
        <dbReference type="SAM" id="Phobius"/>
    </source>
</evidence>
<evidence type="ECO:0000256" key="1">
    <source>
        <dbReference type="SAM" id="MobiDB-lite"/>
    </source>
</evidence>
<accession>A0A445F256</accession>
<evidence type="ECO:0000313" key="6">
    <source>
        <dbReference type="Proteomes" id="UP000289340"/>
    </source>
</evidence>
<keyword evidence="2" id="KW-1133">Transmembrane helix</keyword>
<feature type="compositionally biased region" description="Basic and acidic residues" evidence="1">
    <location>
        <begin position="915"/>
        <end position="928"/>
    </location>
</feature>
<protein>
    <submittedName>
        <fullName evidence="3">Protein BLISTER isoform A</fullName>
    </submittedName>
    <submittedName>
        <fullName evidence="4">Protein BLISTER isoform B</fullName>
    </submittedName>
    <submittedName>
        <fullName evidence="5">Protein BLISTER isoform C</fullName>
    </submittedName>
</protein>
<feature type="region of interest" description="Disordered" evidence="1">
    <location>
        <begin position="387"/>
        <end position="480"/>
    </location>
</feature>
<feature type="compositionally biased region" description="Low complexity" evidence="1">
    <location>
        <begin position="458"/>
        <end position="468"/>
    </location>
</feature>
<dbReference type="PANTHER" id="PTHR47490">
    <property type="entry name" value="PROTEIN BLISTER"/>
    <property type="match status" value="1"/>
</dbReference>